<evidence type="ECO:0000256" key="1">
    <source>
        <dbReference type="ARBA" id="ARBA00002512"/>
    </source>
</evidence>
<dbReference type="AlphaFoldDB" id="A0A9P4YZH8"/>
<organism evidence="12 13">
    <name type="scientific">Geosmithia morbida</name>
    <dbReference type="NCBI Taxonomy" id="1094350"/>
    <lineage>
        <taxon>Eukaryota</taxon>
        <taxon>Fungi</taxon>
        <taxon>Dikarya</taxon>
        <taxon>Ascomycota</taxon>
        <taxon>Pezizomycotina</taxon>
        <taxon>Sordariomycetes</taxon>
        <taxon>Hypocreomycetidae</taxon>
        <taxon>Hypocreales</taxon>
        <taxon>Bionectriaceae</taxon>
        <taxon>Geosmithia</taxon>
    </lineage>
</organism>
<keyword evidence="8 10" id="KW-0472">Membrane</keyword>
<comment type="similarity">
    <text evidence="3 10">Belongs to the PRM1 family.</text>
</comment>
<comment type="caution">
    <text evidence="10">Lacks conserved residue(s) required for the propagation of feature annotation.</text>
</comment>
<evidence type="ECO:0000256" key="2">
    <source>
        <dbReference type="ARBA" id="ARBA00004651"/>
    </source>
</evidence>
<gene>
    <name evidence="12" type="ORF">GMORB2_1177</name>
</gene>
<keyword evidence="6 10" id="KW-0184">Conjugation</keyword>
<dbReference type="InterPro" id="IPR026777">
    <property type="entry name" value="PRM1"/>
</dbReference>
<dbReference type="GO" id="GO:0032220">
    <property type="term" value="P:plasma membrane fusion involved in cytogamy"/>
    <property type="evidence" value="ECO:0007669"/>
    <property type="project" value="TreeGrafter"/>
</dbReference>
<sequence>MSFPRKDEDPPRYYPEVPDSLRSDPIEMSKTRKLHEARVNTAPYITPYIGLRSRLSQIWINRWTVLLLLVLVRVLLLVVQLNDNVGDAKIQALSACSKVEDVGSSMASMPHYLSVGVNDLAATGIEKSVHAMVTILDLILQGVESLIYFFIDYLVGTYVCLLTALVKGSLDVVADITDDANDAINKVIGSATKEINDISDSLTSKINSVLDGIQNNILPGADTPKVNFSEPVDTLNNFSLDGNDFAKDIRALNNKIPDFDDVRNLTKEAIAIPFDFVRRALNDSYGSYTFDRDVFPLAQREKMTFCSDNDTLTDFFQTLSELIQKARVIFIAVLVILAITVMIPMAWFEIQRWRKQQYHARLIGNNQFDSMDLVYITSRPITSTLGIKLGSSFSGKRQILVRWCVAYATSPPAIFVLSLALAGFFSCACQGILLHAVEKEVPALAKEVGEFADGIVSSLNTSSTKWADSANGVITGVNADINDDVLGYVRNATDAVNDTITTFMDTISDSLETVFNDTLLIDPIKSVVRRVIGLKVESIQEGLTWVHDHAKVSLPPFPDGVFSEGAKESIDGDSDLTTFLASSSSATTDEVSGAVTKVINWLRNNIITEALVSTGILLVYIIVVLMGVIRALVGMVTPDKTRAEGAGNMAFVGNDDAPATPPQTWQRDGQYAGYGNDSQDQTGVYASTNEKPTARPRQTSTLHVW</sequence>
<dbReference type="GeneID" id="55967407"/>
<feature type="transmembrane region" description="Helical" evidence="10">
    <location>
        <begin position="328"/>
        <end position="348"/>
    </location>
</feature>
<dbReference type="PANTHER" id="PTHR31030">
    <property type="entry name" value="PLASMA MEMBRANE FUSION PROTEIN PRM1"/>
    <property type="match status" value="1"/>
</dbReference>
<evidence type="ECO:0000256" key="9">
    <source>
        <dbReference type="ARBA" id="ARBA00023180"/>
    </source>
</evidence>
<evidence type="ECO:0000256" key="5">
    <source>
        <dbReference type="ARBA" id="ARBA00022692"/>
    </source>
</evidence>
<keyword evidence="13" id="KW-1185">Reference proteome</keyword>
<feature type="compositionally biased region" description="Polar residues" evidence="11">
    <location>
        <begin position="676"/>
        <end position="705"/>
    </location>
</feature>
<evidence type="ECO:0000256" key="6">
    <source>
        <dbReference type="ARBA" id="ARBA00022971"/>
    </source>
</evidence>
<evidence type="ECO:0000256" key="10">
    <source>
        <dbReference type="RuleBase" id="RU366035"/>
    </source>
</evidence>
<evidence type="ECO:0000256" key="3">
    <source>
        <dbReference type="ARBA" id="ARBA00010780"/>
    </source>
</evidence>
<keyword evidence="5 10" id="KW-0812">Transmembrane</keyword>
<comment type="subcellular location">
    <subcellularLocation>
        <location evidence="2 10">Cell membrane</location>
        <topology evidence="2 10">Multi-pass membrane protein</topology>
    </subcellularLocation>
</comment>
<feature type="transmembrane region" description="Helical" evidence="10">
    <location>
        <begin position="400"/>
        <end position="425"/>
    </location>
</feature>
<feature type="transmembrane region" description="Helical" evidence="10">
    <location>
        <begin position="610"/>
        <end position="633"/>
    </location>
</feature>
<keyword evidence="4 10" id="KW-1003">Cell membrane</keyword>
<dbReference type="PANTHER" id="PTHR31030:SF1">
    <property type="entry name" value="PLASMA MEMBRANE FUSION PROTEIN PRM1"/>
    <property type="match status" value="1"/>
</dbReference>
<comment type="caution">
    <text evidence="12">The sequence shown here is derived from an EMBL/GenBank/DDBJ whole genome shotgun (WGS) entry which is preliminary data.</text>
</comment>
<keyword evidence="9" id="KW-0325">Glycoprotein</keyword>
<proteinExistence type="inferred from homology"/>
<dbReference type="GO" id="GO:0043332">
    <property type="term" value="C:mating projection tip"/>
    <property type="evidence" value="ECO:0007669"/>
    <property type="project" value="UniProtKB-UniRule"/>
</dbReference>
<dbReference type="OrthoDB" id="5356111at2759"/>
<evidence type="ECO:0000313" key="12">
    <source>
        <dbReference type="EMBL" id="KAF4125931.1"/>
    </source>
</evidence>
<evidence type="ECO:0000256" key="7">
    <source>
        <dbReference type="ARBA" id="ARBA00022989"/>
    </source>
</evidence>
<accession>A0A9P4YZH8</accession>
<evidence type="ECO:0000256" key="4">
    <source>
        <dbReference type="ARBA" id="ARBA00022475"/>
    </source>
</evidence>
<dbReference type="Proteomes" id="UP000749293">
    <property type="component" value="Unassembled WGS sequence"/>
</dbReference>
<dbReference type="RefSeq" id="XP_035324583.1">
    <property type="nucleotide sequence ID" value="XM_035463159.1"/>
</dbReference>
<keyword evidence="7 10" id="KW-1133">Transmembrane helix</keyword>
<protein>
    <recommendedName>
        <fullName evidence="10">Plasma membrane fusion protein PRM1</fullName>
    </recommendedName>
</protein>
<feature type="region of interest" description="Disordered" evidence="11">
    <location>
        <begin position="652"/>
        <end position="705"/>
    </location>
</feature>
<dbReference type="EMBL" id="JAANYQ010000002">
    <property type="protein sequence ID" value="KAF4125931.1"/>
    <property type="molecule type" value="Genomic_DNA"/>
</dbReference>
<evidence type="ECO:0000256" key="11">
    <source>
        <dbReference type="SAM" id="MobiDB-lite"/>
    </source>
</evidence>
<comment type="function">
    <text evidence="1 10">Involved in cell fusion during mating by stabilizing the plasma membrane fusion event.</text>
</comment>
<evidence type="ECO:0000256" key="8">
    <source>
        <dbReference type="ARBA" id="ARBA00023136"/>
    </source>
</evidence>
<dbReference type="GO" id="GO:0005886">
    <property type="term" value="C:plasma membrane"/>
    <property type="evidence" value="ECO:0007669"/>
    <property type="project" value="UniProtKB-SubCell"/>
</dbReference>
<name>A0A9P4YZH8_9HYPO</name>
<reference evidence="12" key="1">
    <citation type="submission" date="2020-03" db="EMBL/GenBank/DDBJ databases">
        <title>Site-based positive gene gene selection in Geosmithia morbida across the United States reveals a broad range of putative effectors and factors for local host and environmental adapation.</title>
        <authorList>
            <person name="Onufrak A."/>
            <person name="Murdoch R.W."/>
            <person name="Gazis R."/>
            <person name="Huff M."/>
            <person name="Staton M."/>
            <person name="Klingeman W."/>
            <person name="Hadziabdic D."/>
        </authorList>
    </citation>
    <scope>NUCLEOTIDE SEQUENCE</scope>
    <source>
        <strain evidence="12">1262</strain>
    </source>
</reference>
<evidence type="ECO:0000313" key="13">
    <source>
        <dbReference type="Proteomes" id="UP000749293"/>
    </source>
</evidence>